<accession>A0ABR1L388</accession>
<evidence type="ECO:0000313" key="1">
    <source>
        <dbReference type="EMBL" id="KAK7529691.1"/>
    </source>
</evidence>
<reference evidence="1 2" key="1">
    <citation type="submission" date="2024-04" db="EMBL/GenBank/DDBJ databases">
        <title>Phyllosticta paracitricarpa is synonymous to the EU quarantine fungus P. citricarpa based on phylogenomic analyses.</title>
        <authorList>
            <consortium name="Lawrence Berkeley National Laboratory"/>
            <person name="Van Ingen-Buijs V.A."/>
            <person name="Van Westerhoven A.C."/>
            <person name="Haridas S."/>
            <person name="Skiadas P."/>
            <person name="Martin F."/>
            <person name="Groenewald J.Z."/>
            <person name="Crous P.W."/>
            <person name="Seidl M.F."/>
        </authorList>
    </citation>
    <scope>NUCLEOTIDE SEQUENCE [LARGE SCALE GENOMIC DNA]</scope>
    <source>
        <strain evidence="1 2">CBS 122670</strain>
    </source>
</reference>
<gene>
    <name evidence="1" type="ORF">IWX46DRAFT_672224</name>
</gene>
<dbReference type="Proteomes" id="UP001365128">
    <property type="component" value="Unassembled WGS sequence"/>
</dbReference>
<dbReference type="EMBL" id="JBBPDW010000069">
    <property type="protein sequence ID" value="KAK7529691.1"/>
    <property type="molecule type" value="Genomic_DNA"/>
</dbReference>
<comment type="caution">
    <text evidence="1">The sequence shown here is derived from an EMBL/GenBank/DDBJ whole genome shotgun (WGS) entry which is preliminary data.</text>
</comment>
<evidence type="ECO:0000313" key="2">
    <source>
        <dbReference type="Proteomes" id="UP001365128"/>
    </source>
</evidence>
<keyword evidence="2" id="KW-1185">Reference proteome</keyword>
<organism evidence="1 2">
    <name type="scientific">Phyllosticta citricarpa</name>
    <dbReference type="NCBI Taxonomy" id="55181"/>
    <lineage>
        <taxon>Eukaryota</taxon>
        <taxon>Fungi</taxon>
        <taxon>Dikarya</taxon>
        <taxon>Ascomycota</taxon>
        <taxon>Pezizomycotina</taxon>
        <taxon>Dothideomycetes</taxon>
        <taxon>Dothideomycetes incertae sedis</taxon>
        <taxon>Botryosphaeriales</taxon>
        <taxon>Phyllostictaceae</taxon>
        <taxon>Phyllosticta</taxon>
    </lineage>
</organism>
<sequence>MCSDYLLWLMCRRSAGSKALRMACLKSLEVLVVVFLEATKRNRCHGVQCVVQSGRKMIVPKNHVGRGRAGVIFQDVSSGRVVLGTDEWREPRCASRALRPRGARQAHARSKLSGVFPARQQCLTVLLLGLFFLPSVSHKSAQASQTQEANTDRLAFSVCNDAAAAQQAASLTARSHQARRAPEDAECAQQGGLHFKAFLHLESRSYESSCPVFRSSSSVPLRFHSGLRSNKTCFKKARQDEVAPETEGILETIKASSSVFPT</sequence>
<proteinExistence type="predicted"/>
<name>A0ABR1L388_9PEZI</name>
<protein>
    <submittedName>
        <fullName evidence="1">Uncharacterized protein</fullName>
    </submittedName>
</protein>